<keyword evidence="4" id="KW-1185">Reference proteome</keyword>
<dbReference type="PANTHER" id="PTHR10622">
    <property type="entry name" value="HET DOMAIN-CONTAINING PROTEIN"/>
    <property type="match status" value="1"/>
</dbReference>
<dbReference type="InterPro" id="IPR010730">
    <property type="entry name" value="HET"/>
</dbReference>
<dbReference type="OrthoDB" id="674604at2759"/>
<gene>
    <name evidence="3" type="ORF">B0A48_17808</name>
</gene>
<organism evidence="3 4">
    <name type="scientific">Cryoendolithus antarcticus</name>
    <dbReference type="NCBI Taxonomy" id="1507870"/>
    <lineage>
        <taxon>Eukaryota</taxon>
        <taxon>Fungi</taxon>
        <taxon>Dikarya</taxon>
        <taxon>Ascomycota</taxon>
        <taxon>Pezizomycotina</taxon>
        <taxon>Dothideomycetes</taxon>
        <taxon>Dothideomycetidae</taxon>
        <taxon>Cladosporiales</taxon>
        <taxon>Cladosporiaceae</taxon>
        <taxon>Cryoendolithus</taxon>
    </lineage>
</organism>
<evidence type="ECO:0000313" key="4">
    <source>
        <dbReference type="Proteomes" id="UP000192596"/>
    </source>
</evidence>
<dbReference type="AlphaFoldDB" id="A0A1V8SAS9"/>
<evidence type="ECO:0000259" key="1">
    <source>
        <dbReference type="Pfam" id="PF06985"/>
    </source>
</evidence>
<dbReference type="PANTHER" id="PTHR10622:SF10">
    <property type="entry name" value="HET DOMAIN-CONTAINING PROTEIN"/>
    <property type="match status" value="1"/>
</dbReference>
<accession>A0A1V8SAS9</accession>
<name>A0A1V8SAS9_9PEZI</name>
<dbReference type="Pfam" id="PF06985">
    <property type="entry name" value="HET"/>
    <property type="match status" value="1"/>
</dbReference>
<dbReference type="Proteomes" id="UP000192596">
    <property type="component" value="Unassembled WGS sequence"/>
</dbReference>
<dbReference type="InParanoid" id="A0A1V8SAS9"/>
<reference evidence="4" key="1">
    <citation type="submission" date="2017-03" db="EMBL/GenBank/DDBJ databases">
        <title>Genomes of endolithic fungi from Antarctica.</title>
        <authorList>
            <person name="Coleine C."/>
            <person name="Masonjones S."/>
            <person name="Stajich J.E."/>
        </authorList>
    </citation>
    <scope>NUCLEOTIDE SEQUENCE [LARGE SCALE GENOMIC DNA]</scope>
    <source>
        <strain evidence="4">CCFEE 5527</strain>
    </source>
</reference>
<evidence type="ECO:0000313" key="3">
    <source>
        <dbReference type="EMBL" id="OQN96246.1"/>
    </source>
</evidence>
<feature type="domain" description="Heterokaryon incompatibility" evidence="1">
    <location>
        <begin position="22"/>
        <end position="170"/>
    </location>
</feature>
<sequence length="429" mass="49186">MRLLNTSTLELEEFLDHRQVEYSILSHCWSQDRNDREVTYEDFITGANREGQGWTKILRLCEISQKHGYDWTWIDTCCIDKSSSAELSEAINSMWKWYEASAECFVFLGDCRVDHLPSFEICRHSRCDDPRLCDSTMMAQHLDQFTEQEHTRFAKFGNSTWFSRGWTLQELLAPTRVVFFNQRYVCLGNKEGLAAWIARYSGIPMEYIVRPSDVLNSSYGRYPSVAGRMSWAARRTTTREEDQAYCLLGVFGVNMPLLYGEGRKAFGRLQEEIMRSIDDFSILAWDDGSLFDLSGGLMASDPSDFKHSGHQGIMHASGSEILKCSMTNRGLEVVTSNGHVEVAREIDGDVILRLSKDVGLRLCKGYDGQWIREKPLVKLDLPGGEICDKTLIELGSPRGETWTEPYSSHQDLNTMYLQKEKADMQTNWR</sequence>
<dbReference type="STRING" id="1507870.A0A1V8SAS9"/>
<feature type="domain" description="DUF8212" evidence="2">
    <location>
        <begin position="264"/>
        <end position="288"/>
    </location>
</feature>
<proteinExistence type="predicted"/>
<evidence type="ECO:0000259" key="2">
    <source>
        <dbReference type="Pfam" id="PF26640"/>
    </source>
</evidence>
<dbReference type="InterPro" id="IPR058525">
    <property type="entry name" value="DUF8212"/>
</dbReference>
<protein>
    <submittedName>
        <fullName evidence="3">Uncharacterized protein</fullName>
    </submittedName>
</protein>
<dbReference type="EMBL" id="NAJO01000069">
    <property type="protein sequence ID" value="OQN96246.1"/>
    <property type="molecule type" value="Genomic_DNA"/>
</dbReference>
<dbReference type="Pfam" id="PF26640">
    <property type="entry name" value="DUF8212"/>
    <property type="match status" value="1"/>
</dbReference>
<comment type="caution">
    <text evidence="3">The sequence shown here is derived from an EMBL/GenBank/DDBJ whole genome shotgun (WGS) entry which is preliminary data.</text>
</comment>